<evidence type="ECO:0000259" key="1">
    <source>
        <dbReference type="Pfam" id="PF13837"/>
    </source>
</evidence>
<dbReference type="VEuPathDB" id="VectorBase:PPAI007681"/>
<dbReference type="Pfam" id="PF13837">
    <property type="entry name" value="Myb_DNA-bind_4"/>
    <property type="match status" value="1"/>
</dbReference>
<dbReference type="VEuPathDB" id="VectorBase:PPAPM1_011391"/>
<dbReference type="PANTHER" id="PTHR47595:SF1">
    <property type="entry name" value="MYB_SANT-LIKE DNA-BINDING DOMAIN-CONTAINING PROTEIN"/>
    <property type="match status" value="1"/>
</dbReference>
<reference evidence="2" key="1">
    <citation type="submission" date="2022-08" db="UniProtKB">
        <authorList>
            <consortium name="EnsemblMetazoa"/>
        </authorList>
    </citation>
    <scope>IDENTIFICATION</scope>
    <source>
        <strain evidence="2">Israel</strain>
    </source>
</reference>
<dbReference type="EnsemblMetazoa" id="PPAI007681-RA">
    <property type="protein sequence ID" value="PPAI007681-PA"/>
    <property type="gene ID" value="PPAI007681"/>
</dbReference>
<protein>
    <recommendedName>
        <fullName evidence="1">Myb/SANT-like DNA-binding domain-containing protein</fullName>
    </recommendedName>
</protein>
<organism evidence="2 3">
    <name type="scientific">Phlebotomus papatasi</name>
    <name type="common">Sandfly</name>
    <dbReference type="NCBI Taxonomy" id="29031"/>
    <lineage>
        <taxon>Eukaryota</taxon>
        <taxon>Metazoa</taxon>
        <taxon>Ecdysozoa</taxon>
        <taxon>Arthropoda</taxon>
        <taxon>Hexapoda</taxon>
        <taxon>Insecta</taxon>
        <taxon>Pterygota</taxon>
        <taxon>Neoptera</taxon>
        <taxon>Endopterygota</taxon>
        <taxon>Diptera</taxon>
        <taxon>Nematocera</taxon>
        <taxon>Psychodoidea</taxon>
        <taxon>Psychodidae</taxon>
        <taxon>Phlebotomus</taxon>
        <taxon>Phlebotomus</taxon>
    </lineage>
</organism>
<keyword evidence="3" id="KW-1185">Reference proteome</keyword>
<accession>A0A1B0DHP7</accession>
<dbReference type="AlphaFoldDB" id="A0A1B0DHP7"/>
<dbReference type="Gene3D" id="1.10.10.60">
    <property type="entry name" value="Homeodomain-like"/>
    <property type="match status" value="1"/>
</dbReference>
<feature type="domain" description="Myb/SANT-like DNA-binding" evidence="1">
    <location>
        <begin position="5"/>
        <end position="89"/>
    </location>
</feature>
<dbReference type="PANTHER" id="PTHR47595">
    <property type="entry name" value="HEAT SHOCK 70 KDA PROTEIN 14"/>
    <property type="match status" value="1"/>
</dbReference>
<dbReference type="EMBL" id="AJVK01061386">
    <property type="status" value="NOT_ANNOTATED_CDS"/>
    <property type="molecule type" value="Genomic_DNA"/>
</dbReference>
<evidence type="ECO:0000313" key="3">
    <source>
        <dbReference type="Proteomes" id="UP000092462"/>
    </source>
</evidence>
<sequence length="128" mass="15436">MSDKKNWSSEETKVFLHIIEEKQILAMMDNKKHRNSEIFKIVEKEFRNAGYTRDCKQLEIKFKNLKQSYNIIKAHNAESGNNRKEHEFQDILDRLFQRRPREAFHRTHGLESSQYRESSSASWYKSKI</sequence>
<proteinExistence type="predicted"/>
<dbReference type="InterPro" id="IPR044822">
    <property type="entry name" value="Myb_DNA-bind_4"/>
</dbReference>
<name>A0A1B0DHP7_PHLPP</name>
<evidence type="ECO:0000313" key="2">
    <source>
        <dbReference type="EnsemblMetazoa" id="PPAI007681-PA"/>
    </source>
</evidence>
<dbReference type="Proteomes" id="UP000092462">
    <property type="component" value="Unassembled WGS sequence"/>
</dbReference>